<dbReference type="Proteomes" id="UP000054018">
    <property type="component" value="Unassembled WGS sequence"/>
</dbReference>
<dbReference type="HOGENOM" id="CLU_2705761_0_0_1"/>
<dbReference type="EMBL" id="KN833826">
    <property type="protein sequence ID" value="KIK17495.1"/>
    <property type="molecule type" value="Genomic_DNA"/>
</dbReference>
<sequence length="73" mass="8034">MAGKPPSQGKGGVTVKLNTLCRIHHGYLHRYTMNNKLHPSIWKSISECKAIPLHHTIGSVVRPQSLPTPSVVQ</sequence>
<reference evidence="2" key="2">
    <citation type="submission" date="2015-01" db="EMBL/GenBank/DDBJ databases">
        <title>Evolutionary Origins and Diversification of the Mycorrhizal Mutualists.</title>
        <authorList>
            <consortium name="DOE Joint Genome Institute"/>
            <consortium name="Mycorrhizal Genomics Consortium"/>
            <person name="Kohler A."/>
            <person name="Kuo A."/>
            <person name="Nagy L.G."/>
            <person name="Floudas D."/>
            <person name="Copeland A."/>
            <person name="Barry K.W."/>
            <person name="Cichocki N."/>
            <person name="Veneault-Fourrey C."/>
            <person name="LaButti K."/>
            <person name="Lindquist E.A."/>
            <person name="Lipzen A."/>
            <person name="Lundell T."/>
            <person name="Morin E."/>
            <person name="Murat C."/>
            <person name="Riley R."/>
            <person name="Ohm R."/>
            <person name="Sun H."/>
            <person name="Tunlid A."/>
            <person name="Henrissat B."/>
            <person name="Grigoriev I.V."/>
            <person name="Hibbett D.S."/>
            <person name="Martin F."/>
        </authorList>
    </citation>
    <scope>NUCLEOTIDE SEQUENCE [LARGE SCALE GENOMIC DNA]</scope>
    <source>
        <strain evidence="2">441</strain>
    </source>
</reference>
<gene>
    <name evidence="1" type="ORF">PISMIDRAFT_685258</name>
</gene>
<dbReference type="AlphaFoldDB" id="A0A0C9XYH3"/>
<protein>
    <submittedName>
        <fullName evidence="1">Uncharacterized protein</fullName>
    </submittedName>
</protein>
<keyword evidence="2" id="KW-1185">Reference proteome</keyword>
<evidence type="ECO:0000313" key="2">
    <source>
        <dbReference type="Proteomes" id="UP000054018"/>
    </source>
</evidence>
<proteinExistence type="predicted"/>
<reference evidence="1 2" key="1">
    <citation type="submission" date="2014-04" db="EMBL/GenBank/DDBJ databases">
        <authorList>
            <consortium name="DOE Joint Genome Institute"/>
            <person name="Kuo A."/>
            <person name="Kohler A."/>
            <person name="Costa M.D."/>
            <person name="Nagy L.G."/>
            <person name="Floudas D."/>
            <person name="Copeland A."/>
            <person name="Barry K.W."/>
            <person name="Cichocki N."/>
            <person name="Veneault-Fourrey C."/>
            <person name="LaButti K."/>
            <person name="Lindquist E.A."/>
            <person name="Lipzen A."/>
            <person name="Lundell T."/>
            <person name="Morin E."/>
            <person name="Murat C."/>
            <person name="Sun H."/>
            <person name="Tunlid A."/>
            <person name="Henrissat B."/>
            <person name="Grigoriev I.V."/>
            <person name="Hibbett D.S."/>
            <person name="Martin F."/>
            <person name="Nordberg H.P."/>
            <person name="Cantor M.N."/>
            <person name="Hua S.X."/>
        </authorList>
    </citation>
    <scope>NUCLEOTIDE SEQUENCE [LARGE SCALE GENOMIC DNA]</scope>
    <source>
        <strain evidence="1 2">441</strain>
    </source>
</reference>
<organism evidence="1 2">
    <name type="scientific">Pisolithus microcarpus 441</name>
    <dbReference type="NCBI Taxonomy" id="765257"/>
    <lineage>
        <taxon>Eukaryota</taxon>
        <taxon>Fungi</taxon>
        <taxon>Dikarya</taxon>
        <taxon>Basidiomycota</taxon>
        <taxon>Agaricomycotina</taxon>
        <taxon>Agaricomycetes</taxon>
        <taxon>Agaricomycetidae</taxon>
        <taxon>Boletales</taxon>
        <taxon>Sclerodermatineae</taxon>
        <taxon>Pisolithaceae</taxon>
        <taxon>Pisolithus</taxon>
    </lineage>
</organism>
<name>A0A0C9XYH3_9AGAM</name>
<accession>A0A0C9XYH3</accession>
<evidence type="ECO:0000313" key="1">
    <source>
        <dbReference type="EMBL" id="KIK17495.1"/>
    </source>
</evidence>